<dbReference type="AlphaFoldDB" id="A0A9E8LNK7"/>
<dbReference type="RefSeq" id="YP_010585948.1">
    <property type="nucleotide sequence ID" value="NC_069237.1"/>
</dbReference>
<organism evidence="12">
    <name type="scientific">Parapsyche difformis</name>
    <dbReference type="NCBI Taxonomy" id="2904886"/>
    <lineage>
        <taxon>Eukaryota</taxon>
        <taxon>Metazoa</taxon>
        <taxon>Ecdysozoa</taxon>
        <taxon>Arthropoda</taxon>
        <taxon>Hexapoda</taxon>
        <taxon>Insecta</taxon>
        <taxon>Pterygota</taxon>
        <taxon>Neoptera</taxon>
        <taxon>Endopterygota</taxon>
        <taxon>Trichoptera</taxon>
        <taxon>Annulipalpia</taxon>
        <taxon>Hydropsychoidea</taxon>
        <taxon>Hydropsychidae</taxon>
        <taxon>Arctopsychinae</taxon>
        <taxon>Parapsyche</taxon>
    </lineage>
</organism>
<dbReference type="Gene3D" id="1.10.287.3510">
    <property type="match status" value="1"/>
</dbReference>
<evidence type="ECO:0000256" key="9">
    <source>
        <dbReference type="ARBA" id="ARBA00031586"/>
    </source>
</evidence>
<keyword evidence="12" id="KW-0496">Mitochondrion</keyword>
<dbReference type="Pfam" id="PF00420">
    <property type="entry name" value="Oxidored_q2"/>
    <property type="match status" value="1"/>
</dbReference>
<keyword evidence="5" id="KW-1278">Translocase</keyword>
<reference evidence="12" key="2">
    <citation type="journal article" date="2022" name="Syst. Entomol.">
        <title>Massive gene rearrangements of mitochondrial genomes and implications for the phylogeny of Trichoptera (Insecta).</title>
        <authorList>
            <person name="Ge X."/>
            <person name="Peng L."/>
            <person name="Vogler A.P."/>
            <person name="Morse J.C."/>
            <person name="Yang L."/>
            <person name="Sun C."/>
            <person name="Wang B."/>
        </authorList>
    </citation>
    <scope>NUCLEOTIDE SEQUENCE</scope>
</reference>
<evidence type="ECO:0000256" key="8">
    <source>
        <dbReference type="ARBA" id="ARBA00023136"/>
    </source>
</evidence>
<reference evidence="12" key="1">
    <citation type="submission" date="2021-11" db="EMBL/GenBank/DDBJ databases">
        <authorList>
            <person name="Ge X.-Y."/>
            <person name="Peng L."/>
            <person name="Sun C.-H."/>
            <person name="Wang B.-X."/>
        </authorList>
    </citation>
    <scope>NUCLEOTIDE SEQUENCE</scope>
</reference>
<keyword evidence="8 11" id="KW-0472">Membrane</keyword>
<evidence type="ECO:0000313" key="12">
    <source>
        <dbReference type="EMBL" id="UZZ43684.1"/>
    </source>
</evidence>
<name>A0A9E8LNK7_9NEOP</name>
<feature type="transmembrane region" description="Helical" evidence="11">
    <location>
        <begin position="53"/>
        <end position="81"/>
    </location>
</feature>
<keyword evidence="4 11" id="KW-0812">Transmembrane</keyword>
<dbReference type="GeneID" id="77424776"/>
<gene>
    <name evidence="12" type="primary">ND4L</name>
</gene>
<dbReference type="EMBL" id="OL677995">
    <property type="protein sequence ID" value="UZZ43684.1"/>
    <property type="molecule type" value="Genomic_DNA"/>
</dbReference>
<dbReference type="GO" id="GO:0016020">
    <property type="term" value="C:membrane"/>
    <property type="evidence" value="ECO:0007669"/>
    <property type="project" value="UniProtKB-SubCell"/>
</dbReference>
<comment type="subcellular location">
    <subcellularLocation>
        <location evidence="1">Membrane</location>
        <topology evidence="1">Multi-pass membrane protein</topology>
    </subcellularLocation>
</comment>
<dbReference type="InterPro" id="IPR039428">
    <property type="entry name" value="NUOK/Mnh_C1-like"/>
</dbReference>
<evidence type="ECO:0000256" key="6">
    <source>
        <dbReference type="ARBA" id="ARBA00022989"/>
    </source>
</evidence>
<evidence type="ECO:0000256" key="11">
    <source>
        <dbReference type="SAM" id="Phobius"/>
    </source>
</evidence>
<evidence type="ECO:0000256" key="10">
    <source>
        <dbReference type="ARBA" id="ARBA00049551"/>
    </source>
</evidence>
<geneLocation type="mitochondrion" evidence="12"/>
<evidence type="ECO:0000256" key="7">
    <source>
        <dbReference type="ARBA" id="ARBA00023027"/>
    </source>
</evidence>
<proteinExistence type="inferred from homology"/>
<keyword evidence="7" id="KW-0520">NAD</keyword>
<comment type="similarity">
    <text evidence="2">Belongs to the complex I subunit 4L family.</text>
</comment>
<keyword evidence="6 11" id="KW-1133">Transmembrane helix</keyword>
<evidence type="ECO:0000256" key="4">
    <source>
        <dbReference type="ARBA" id="ARBA00022692"/>
    </source>
</evidence>
<evidence type="ECO:0000256" key="3">
    <source>
        <dbReference type="ARBA" id="ARBA00016612"/>
    </source>
</evidence>
<dbReference type="CTD" id="4539"/>
<accession>A0A9E8LNK7</accession>
<sequence length="94" mass="11137">MKFFLILLMFVIGNMLFMLSRKHLLNVLLSLEFIMLVLLLFLVNYFMELQSEFFFLMMFLVMVVCEGVLGIAILVLMVRVYGNDYFQLFSLLKC</sequence>
<feature type="transmembrane region" description="Helical" evidence="11">
    <location>
        <begin position="28"/>
        <end position="46"/>
    </location>
</feature>
<comment type="catalytic activity">
    <reaction evidence="10">
        <text>a ubiquinone + NADH + 5 H(+)(in) = a ubiquinol + NAD(+) + 4 H(+)(out)</text>
        <dbReference type="Rhea" id="RHEA:29091"/>
        <dbReference type="Rhea" id="RHEA-COMP:9565"/>
        <dbReference type="Rhea" id="RHEA-COMP:9566"/>
        <dbReference type="ChEBI" id="CHEBI:15378"/>
        <dbReference type="ChEBI" id="CHEBI:16389"/>
        <dbReference type="ChEBI" id="CHEBI:17976"/>
        <dbReference type="ChEBI" id="CHEBI:57540"/>
        <dbReference type="ChEBI" id="CHEBI:57945"/>
        <dbReference type="EC" id="7.1.1.2"/>
    </reaction>
</comment>
<evidence type="ECO:0000256" key="1">
    <source>
        <dbReference type="ARBA" id="ARBA00004141"/>
    </source>
</evidence>
<dbReference type="GO" id="GO:0008137">
    <property type="term" value="F:NADH dehydrogenase (ubiquinone) activity"/>
    <property type="evidence" value="ECO:0007669"/>
    <property type="project" value="UniProtKB-EC"/>
</dbReference>
<evidence type="ECO:0000256" key="5">
    <source>
        <dbReference type="ARBA" id="ARBA00022967"/>
    </source>
</evidence>
<evidence type="ECO:0000256" key="2">
    <source>
        <dbReference type="ARBA" id="ARBA00010519"/>
    </source>
</evidence>
<protein>
    <recommendedName>
        <fullName evidence="3">NADH-ubiquinone oxidoreductase chain 4L</fullName>
    </recommendedName>
    <alternativeName>
        <fullName evidence="9">NADH dehydrogenase subunit 4L</fullName>
    </alternativeName>
</protein>